<evidence type="ECO:0000313" key="2">
    <source>
        <dbReference type="EMBL" id="PLW51507.1"/>
    </source>
</evidence>
<dbReference type="EMBL" id="PGCI01000876">
    <property type="protein sequence ID" value="PLW12711.1"/>
    <property type="molecule type" value="Genomic_DNA"/>
</dbReference>
<organism evidence="2 3">
    <name type="scientific">Puccinia coronata f. sp. avenae</name>
    <dbReference type="NCBI Taxonomy" id="200324"/>
    <lineage>
        <taxon>Eukaryota</taxon>
        <taxon>Fungi</taxon>
        <taxon>Dikarya</taxon>
        <taxon>Basidiomycota</taxon>
        <taxon>Pucciniomycotina</taxon>
        <taxon>Pucciniomycetes</taxon>
        <taxon>Pucciniales</taxon>
        <taxon>Pucciniaceae</taxon>
        <taxon>Puccinia</taxon>
    </lineage>
</organism>
<proteinExistence type="predicted"/>
<reference evidence="2 3" key="1">
    <citation type="submission" date="2017-11" db="EMBL/GenBank/DDBJ databases">
        <title>De novo assembly and phasing of dikaryotic genomes from two isolates of Puccinia coronata f. sp. avenae, the causal agent of oat crown rust.</title>
        <authorList>
            <person name="Miller M.E."/>
            <person name="Zhang Y."/>
            <person name="Omidvar V."/>
            <person name="Sperschneider J."/>
            <person name="Schwessinger B."/>
            <person name="Raley C."/>
            <person name="Palmer J.M."/>
            <person name="Garnica D."/>
            <person name="Upadhyaya N."/>
            <person name="Rathjen J."/>
            <person name="Taylor J.M."/>
            <person name="Park R.F."/>
            <person name="Dodds P.N."/>
            <person name="Hirsch C.D."/>
            <person name="Kianian S.F."/>
            <person name="Figueroa M."/>
        </authorList>
    </citation>
    <scope>NUCLEOTIDE SEQUENCE [LARGE SCALE GENOMIC DNA]</scope>
    <source>
        <strain evidence="2">12SD80</strain>
    </source>
</reference>
<name>A0A2N5VNF8_9BASI</name>
<protein>
    <submittedName>
        <fullName evidence="2">Uncharacterized protein</fullName>
    </submittedName>
</protein>
<sequence>MDHHSYTDTIPDTNPVIIDKLYITVYRYIGTRQTDQHVGITSTLQPALTLEIPDSRLTR</sequence>
<dbReference type="AlphaFoldDB" id="A0A2N5VNF8"/>
<evidence type="ECO:0000313" key="1">
    <source>
        <dbReference type="EMBL" id="PLW12711.1"/>
    </source>
</evidence>
<evidence type="ECO:0000313" key="3">
    <source>
        <dbReference type="Proteomes" id="UP000235392"/>
    </source>
</evidence>
<gene>
    <name evidence="2" type="ORF">PCASD_00429</name>
    <name evidence="1" type="ORF">PCASD_21626</name>
</gene>
<comment type="caution">
    <text evidence="2">The sequence shown here is derived from an EMBL/GenBank/DDBJ whole genome shotgun (WGS) entry which is preliminary data.</text>
</comment>
<accession>A0A2N5VNF8</accession>
<dbReference type="EMBL" id="PGCI01000005">
    <property type="protein sequence ID" value="PLW51507.1"/>
    <property type="molecule type" value="Genomic_DNA"/>
</dbReference>
<dbReference type="Proteomes" id="UP000235392">
    <property type="component" value="Unassembled WGS sequence"/>
</dbReference>